<dbReference type="Proteomes" id="UP000292085">
    <property type="component" value="Unassembled WGS sequence"/>
</dbReference>
<organism evidence="1 2">
    <name type="scientific">Sphingomonas populi</name>
    <dbReference type="NCBI Taxonomy" id="2484750"/>
    <lineage>
        <taxon>Bacteria</taxon>
        <taxon>Pseudomonadati</taxon>
        <taxon>Pseudomonadota</taxon>
        <taxon>Alphaproteobacteria</taxon>
        <taxon>Sphingomonadales</taxon>
        <taxon>Sphingomonadaceae</taxon>
        <taxon>Sphingomonas</taxon>
    </lineage>
</organism>
<evidence type="ECO:0000313" key="1">
    <source>
        <dbReference type="EMBL" id="RZF66303.1"/>
    </source>
</evidence>
<protein>
    <submittedName>
        <fullName evidence="1">DUF1838 domain-containing protein</fullName>
    </submittedName>
</protein>
<evidence type="ECO:0000313" key="2">
    <source>
        <dbReference type="Proteomes" id="UP000292085"/>
    </source>
</evidence>
<dbReference type="AlphaFoldDB" id="A0A4Q6XZG7"/>
<sequence length="333" mass="36646">MKVAIHRCALRVAFAEHDAMTGFDITRRSILSNAPLVAAGLGGLSASTGALATARSGKSISDARANELLGDPVTRARVRARVMGSCGTETVYFFYRLSIYGYSEDDNLVPFFTMNHLSVSEWRPVADDKYQSKVFECGAYCAFDTDEPLEEWKNPFTGETRKVWHFLGGPFTVTVGADGVEARGAELNPRPLRMEAFGGKVFTNTTASMKMPNPIKPAEYPKLSSGPVSYWDTISTMASPIDQAFDDTITSADSFSQFQNMGSWHPWMGMGARPGRNYGRAVGAKVRSLDGIPPAALKSMQTHTPRIFDRANWTAPYFDVPEYMKSLKTDGKR</sequence>
<proteinExistence type="predicted"/>
<comment type="caution">
    <text evidence="1">The sequence shown here is derived from an EMBL/GenBank/DDBJ whole genome shotgun (WGS) entry which is preliminary data.</text>
</comment>
<dbReference type="InterPro" id="IPR014990">
    <property type="entry name" value="DUF1838"/>
</dbReference>
<reference evidence="1 2" key="1">
    <citation type="submission" date="2019-02" db="EMBL/GenBank/DDBJ databases">
        <authorList>
            <person name="Li Y."/>
        </authorList>
    </citation>
    <scope>NUCLEOTIDE SEQUENCE [LARGE SCALE GENOMIC DNA]</scope>
    <source>
        <strain evidence="1 2">3-7</strain>
    </source>
</reference>
<accession>A0A4Q6XZG7</accession>
<keyword evidence="2" id="KW-1185">Reference proteome</keyword>
<dbReference type="OrthoDB" id="1490196at2"/>
<gene>
    <name evidence="1" type="ORF">EWE75_00040</name>
</gene>
<dbReference type="EMBL" id="SGIS01000001">
    <property type="protein sequence ID" value="RZF66303.1"/>
    <property type="molecule type" value="Genomic_DNA"/>
</dbReference>
<name>A0A4Q6XZG7_9SPHN</name>
<dbReference type="Pfam" id="PF08894">
    <property type="entry name" value="DUF1838"/>
    <property type="match status" value="1"/>
</dbReference>